<dbReference type="Proteomes" id="UP001148629">
    <property type="component" value="Unassembled WGS sequence"/>
</dbReference>
<reference evidence="1" key="1">
    <citation type="submission" date="2022-08" db="EMBL/GenBank/DDBJ databases">
        <title>Genome Sequence of Fusarium decemcellulare.</title>
        <authorList>
            <person name="Buettner E."/>
        </authorList>
    </citation>
    <scope>NUCLEOTIDE SEQUENCE</scope>
    <source>
        <strain evidence="1">Babe19</strain>
    </source>
</reference>
<accession>A0ACC1S1T1</accession>
<evidence type="ECO:0000313" key="2">
    <source>
        <dbReference type="Proteomes" id="UP001148629"/>
    </source>
</evidence>
<protein>
    <submittedName>
        <fullName evidence="1">Uncharacterized protein</fullName>
    </submittedName>
</protein>
<sequence length="91" mass="10620">MSFTQKLDPTSTLNETGFDSYEWNPTNIEERQREFLEKFREASEAGREDEMNRLIVFAEASIAERRKEKESLQQERTSLLKSCSLQGLTIV</sequence>
<comment type="caution">
    <text evidence="1">The sequence shown here is derived from an EMBL/GenBank/DDBJ whole genome shotgun (WGS) entry which is preliminary data.</text>
</comment>
<keyword evidence="2" id="KW-1185">Reference proteome</keyword>
<gene>
    <name evidence="1" type="ORF">NM208_g9416</name>
</gene>
<proteinExistence type="predicted"/>
<dbReference type="EMBL" id="JANRMS010001194">
    <property type="protein sequence ID" value="KAJ3530236.1"/>
    <property type="molecule type" value="Genomic_DNA"/>
</dbReference>
<evidence type="ECO:0000313" key="1">
    <source>
        <dbReference type="EMBL" id="KAJ3530236.1"/>
    </source>
</evidence>
<organism evidence="1 2">
    <name type="scientific">Fusarium decemcellulare</name>
    <dbReference type="NCBI Taxonomy" id="57161"/>
    <lineage>
        <taxon>Eukaryota</taxon>
        <taxon>Fungi</taxon>
        <taxon>Dikarya</taxon>
        <taxon>Ascomycota</taxon>
        <taxon>Pezizomycotina</taxon>
        <taxon>Sordariomycetes</taxon>
        <taxon>Hypocreomycetidae</taxon>
        <taxon>Hypocreales</taxon>
        <taxon>Nectriaceae</taxon>
        <taxon>Fusarium</taxon>
        <taxon>Fusarium decemcellulare species complex</taxon>
    </lineage>
</organism>
<name>A0ACC1S1T1_9HYPO</name>